<evidence type="ECO:0000313" key="15">
    <source>
        <dbReference type="Proteomes" id="UP000655420"/>
    </source>
</evidence>
<dbReference type="Gene3D" id="1.10.287.130">
    <property type="match status" value="1"/>
</dbReference>
<gene>
    <name evidence="14" type="ORF">H0I76_12825</name>
</gene>
<dbReference type="RefSeq" id="WP_200610399.1">
    <property type="nucleotide sequence ID" value="NZ_JAEHHL010000007.1"/>
</dbReference>
<dbReference type="SUPFAM" id="SSF55874">
    <property type="entry name" value="ATPase domain of HSP90 chaperone/DNA topoisomerase II/histidine kinase"/>
    <property type="match status" value="1"/>
</dbReference>
<dbReference type="InterPro" id="IPR003661">
    <property type="entry name" value="HisK_dim/P_dom"/>
</dbReference>
<dbReference type="AlphaFoldDB" id="A0A8J7M7L6"/>
<evidence type="ECO:0000259" key="13">
    <source>
        <dbReference type="PROSITE" id="PS50885"/>
    </source>
</evidence>
<dbReference type="InterPro" id="IPR004358">
    <property type="entry name" value="Sig_transdc_His_kin-like_C"/>
</dbReference>
<feature type="domain" description="HAMP" evidence="13">
    <location>
        <begin position="250"/>
        <end position="310"/>
    </location>
</feature>
<dbReference type="InterPro" id="IPR025919">
    <property type="entry name" value="Stimulus_sens_dom"/>
</dbReference>
<dbReference type="Proteomes" id="UP000655420">
    <property type="component" value="Unassembled WGS sequence"/>
</dbReference>
<dbReference type="SMART" id="SM00387">
    <property type="entry name" value="HATPase_c"/>
    <property type="match status" value="1"/>
</dbReference>
<dbReference type="SMART" id="SM00388">
    <property type="entry name" value="HisKA"/>
    <property type="match status" value="1"/>
</dbReference>
<dbReference type="GO" id="GO:0000155">
    <property type="term" value="F:phosphorelay sensor kinase activity"/>
    <property type="evidence" value="ECO:0007669"/>
    <property type="project" value="InterPro"/>
</dbReference>
<dbReference type="Gene3D" id="6.10.340.10">
    <property type="match status" value="1"/>
</dbReference>
<dbReference type="SUPFAM" id="SSF47384">
    <property type="entry name" value="Homodimeric domain of signal transducing histidine kinase"/>
    <property type="match status" value="1"/>
</dbReference>
<comment type="caution">
    <text evidence="14">The sequence shown here is derived from an EMBL/GenBank/DDBJ whole genome shotgun (WGS) entry which is preliminary data.</text>
</comment>
<name>A0A8J7M7L6_9RHOB</name>
<feature type="transmembrane region" description="Helical" evidence="11">
    <location>
        <begin position="16"/>
        <end position="35"/>
    </location>
</feature>
<keyword evidence="9" id="KW-0902">Two-component regulatory system</keyword>
<evidence type="ECO:0000256" key="3">
    <source>
        <dbReference type="ARBA" id="ARBA00012438"/>
    </source>
</evidence>
<dbReference type="PROSITE" id="PS50109">
    <property type="entry name" value="HIS_KIN"/>
    <property type="match status" value="1"/>
</dbReference>
<feature type="domain" description="Histidine kinase" evidence="12">
    <location>
        <begin position="318"/>
        <end position="543"/>
    </location>
</feature>
<comment type="catalytic activity">
    <reaction evidence="1">
        <text>ATP + protein L-histidine = ADP + protein N-phospho-L-histidine.</text>
        <dbReference type="EC" id="2.7.13.3"/>
    </reaction>
</comment>
<evidence type="ECO:0000256" key="6">
    <source>
        <dbReference type="ARBA" id="ARBA00022692"/>
    </source>
</evidence>
<evidence type="ECO:0000256" key="1">
    <source>
        <dbReference type="ARBA" id="ARBA00000085"/>
    </source>
</evidence>
<dbReference type="Gene3D" id="3.30.565.10">
    <property type="entry name" value="Histidine kinase-like ATPase, C-terminal domain"/>
    <property type="match status" value="1"/>
</dbReference>
<dbReference type="Pfam" id="PF13756">
    <property type="entry name" value="Stimulus_sens_1"/>
    <property type="match status" value="1"/>
</dbReference>
<dbReference type="Pfam" id="PF13755">
    <property type="entry name" value="Sensor_TM1"/>
    <property type="match status" value="1"/>
</dbReference>
<keyword evidence="6 11" id="KW-0812">Transmembrane</keyword>
<dbReference type="InterPro" id="IPR025908">
    <property type="entry name" value="Sensor_TM1"/>
</dbReference>
<evidence type="ECO:0000256" key="11">
    <source>
        <dbReference type="SAM" id="Phobius"/>
    </source>
</evidence>
<accession>A0A8J7M7L6</accession>
<proteinExistence type="predicted"/>
<organism evidence="14 15">
    <name type="scientific">Thermohalobaculum xanthum</name>
    <dbReference type="NCBI Taxonomy" id="2753746"/>
    <lineage>
        <taxon>Bacteria</taxon>
        <taxon>Pseudomonadati</taxon>
        <taxon>Pseudomonadota</taxon>
        <taxon>Alphaproteobacteria</taxon>
        <taxon>Rhodobacterales</taxon>
        <taxon>Paracoccaceae</taxon>
        <taxon>Thermohalobaculum</taxon>
    </lineage>
</organism>
<protein>
    <recommendedName>
        <fullName evidence="3">histidine kinase</fullName>
        <ecNumber evidence="3">2.7.13.3</ecNumber>
    </recommendedName>
</protein>
<feature type="transmembrane region" description="Helical" evidence="11">
    <location>
        <begin position="228"/>
        <end position="249"/>
    </location>
</feature>
<dbReference type="EMBL" id="JAEHHL010000007">
    <property type="protein sequence ID" value="MBK0400076.1"/>
    <property type="molecule type" value="Genomic_DNA"/>
</dbReference>
<dbReference type="InterPro" id="IPR003594">
    <property type="entry name" value="HATPase_dom"/>
</dbReference>
<evidence type="ECO:0000256" key="2">
    <source>
        <dbReference type="ARBA" id="ARBA00004370"/>
    </source>
</evidence>
<dbReference type="InterPro" id="IPR036890">
    <property type="entry name" value="HATPase_C_sf"/>
</dbReference>
<evidence type="ECO:0000313" key="14">
    <source>
        <dbReference type="EMBL" id="MBK0400076.1"/>
    </source>
</evidence>
<dbReference type="InterPro" id="IPR036097">
    <property type="entry name" value="HisK_dim/P_sf"/>
</dbReference>
<keyword evidence="15" id="KW-1185">Reference proteome</keyword>
<dbReference type="Pfam" id="PF02518">
    <property type="entry name" value="HATPase_c"/>
    <property type="match status" value="1"/>
</dbReference>
<dbReference type="CDD" id="cd06225">
    <property type="entry name" value="HAMP"/>
    <property type="match status" value="1"/>
</dbReference>
<evidence type="ECO:0000259" key="12">
    <source>
        <dbReference type="PROSITE" id="PS50109"/>
    </source>
</evidence>
<reference evidence="14" key="1">
    <citation type="submission" date="2020-12" db="EMBL/GenBank/DDBJ databases">
        <title>Bacterial taxonomy.</title>
        <authorList>
            <person name="Pan X."/>
        </authorList>
    </citation>
    <scope>NUCLEOTIDE SEQUENCE</scope>
    <source>
        <strain evidence="14">M0105</strain>
    </source>
</reference>
<evidence type="ECO:0000256" key="7">
    <source>
        <dbReference type="ARBA" id="ARBA00022777"/>
    </source>
</evidence>
<dbReference type="GO" id="GO:0005886">
    <property type="term" value="C:plasma membrane"/>
    <property type="evidence" value="ECO:0007669"/>
    <property type="project" value="TreeGrafter"/>
</dbReference>
<keyword evidence="10 11" id="KW-0472">Membrane</keyword>
<dbReference type="CDD" id="cd00082">
    <property type="entry name" value="HisKA"/>
    <property type="match status" value="1"/>
</dbReference>
<dbReference type="InterPro" id="IPR005467">
    <property type="entry name" value="His_kinase_dom"/>
</dbReference>
<evidence type="ECO:0000256" key="10">
    <source>
        <dbReference type="ARBA" id="ARBA00023136"/>
    </source>
</evidence>
<sequence>MGLRKSAPFSSLQRRIIFFNLMGLAVLVFGVLYLNQFRSSLIEQRVQAMRMQGEIIAIALTGGATEEDPNAEAAPLDPEAARATIASLGRPLDLRVRLFDTELRLMADSRSPDTGGELPIAVTPLPAPPTGVKDSVLNRAEAAYDTLVQGIPGSRPGFTEVPTTEVATDAEIVQAAAGRVASSIRVNSAGELILSVALPVRRLSVVQGVLVMSTEGGDINRIVQRERVIILQVFVVAAAVSVLLSIILANTIAAPIQRLAEAADPEGERSGRLVNPERVEIPDLTHRIDEIGDLSDSLIRMTSALYTRIEAIESFAADVAHEIKNPLTSLRSAVETLEYAKTDEQRLRLMGIIQKDVNRLDRLVTDISNASRLDAELVRERMDHVDLVEIVTTMTSITATQGQERGIGVVTRMPGNALVVAGLEVRLAQVFTNLLDNALSFSPEGGTITVEGRMLPNGAVRIAVTDQGPGIPEDNLESIFERFYSERPAEGFGNHSGLGLSICRQIVEAHGGRIWAENIREAGAQPDARPRGARFVVELPVAPGAMSRGRAQL</sequence>
<comment type="subcellular location">
    <subcellularLocation>
        <location evidence="2">Membrane</location>
    </subcellularLocation>
</comment>
<dbReference type="PROSITE" id="PS50885">
    <property type="entry name" value="HAMP"/>
    <property type="match status" value="1"/>
</dbReference>
<keyword evidence="8 11" id="KW-1133">Transmembrane helix</keyword>
<dbReference type="Pfam" id="PF00512">
    <property type="entry name" value="HisKA"/>
    <property type="match status" value="1"/>
</dbReference>
<keyword evidence="7" id="KW-0418">Kinase</keyword>
<evidence type="ECO:0000256" key="8">
    <source>
        <dbReference type="ARBA" id="ARBA00022989"/>
    </source>
</evidence>
<dbReference type="EC" id="2.7.13.3" evidence="3"/>
<evidence type="ECO:0000256" key="9">
    <source>
        <dbReference type="ARBA" id="ARBA00023012"/>
    </source>
</evidence>
<evidence type="ECO:0000256" key="4">
    <source>
        <dbReference type="ARBA" id="ARBA00022553"/>
    </source>
</evidence>
<evidence type="ECO:0000256" key="5">
    <source>
        <dbReference type="ARBA" id="ARBA00022679"/>
    </source>
</evidence>
<keyword evidence="5" id="KW-0808">Transferase</keyword>
<dbReference type="PANTHER" id="PTHR45436">
    <property type="entry name" value="SENSOR HISTIDINE KINASE YKOH"/>
    <property type="match status" value="1"/>
</dbReference>
<keyword evidence="4" id="KW-0597">Phosphoprotein</keyword>
<dbReference type="InterPro" id="IPR050428">
    <property type="entry name" value="TCS_sensor_his_kinase"/>
</dbReference>
<dbReference type="PRINTS" id="PR00344">
    <property type="entry name" value="BCTRLSENSOR"/>
</dbReference>
<dbReference type="InterPro" id="IPR003660">
    <property type="entry name" value="HAMP_dom"/>
</dbReference>
<dbReference type="PANTHER" id="PTHR45436:SF5">
    <property type="entry name" value="SENSOR HISTIDINE KINASE TRCS"/>
    <property type="match status" value="1"/>
</dbReference>